<protein>
    <submittedName>
        <fullName evidence="2">Uncharacterized protein</fullName>
    </submittedName>
</protein>
<dbReference type="VEuPathDB" id="FungiDB:RhiirA1_440627"/>
<keyword evidence="1" id="KW-0732">Signal</keyword>
<proteinExistence type="predicted"/>
<reference evidence="2 3" key="1">
    <citation type="submission" date="2017-10" db="EMBL/GenBank/DDBJ databases">
        <title>Extensive intraspecific genome diversity in a model arbuscular mycorrhizal fungus.</title>
        <authorList>
            <person name="Chen E.C.H."/>
            <person name="Morin E."/>
            <person name="Baudet D."/>
            <person name="Noel J."/>
            <person name="Ndikumana S."/>
            <person name="Charron P."/>
            <person name="St-Onge C."/>
            <person name="Giorgi J."/>
            <person name="Grigoriev I.V."/>
            <person name="Roux C."/>
            <person name="Martin F.M."/>
            <person name="Corradi N."/>
        </authorList>
    </citation>
    <scope>NUCLEOTIDE SEQUENCE [LARGE SCALE GENOMIC DNA]</scope>
    <source>
        <strain evidence="2 3">A1</strain>
    </source>
</reference>
<dbReference type="VEuPathDB" id="FungiDB:RhiirFUN_004261"/>
<reference evidence="2 3" key="2">
    <citation type="submission" date="2017-10" db="EMBL/GenBank/DDBJ databases">
        <title>Genome analyses suggest a sexual origin of heterokaryosis in a supposedly ancient asexual fungus.</title>
        <authorList>
            <person name="Corradi N."/>
            <person name="Sedzielewska K."/>
            <person name="Noel J."/>
            <person name="Charron P."/>
            <person name="Farinelli L."/>
            <person name="Marton T."/>
            <person name="Kruger M."/>
            <person name="Pelin A."/>
            <person name="Brachmann A."/>
            <person name="Corradi N."/>
        </authorList>
    </citation>
    <scope>NUCLEOTIDE SEQUENCE [LARGE SCALE GENOMIC DNA]</scope>
    <source>
        <strain evidence="2 3">A1</strain>
    </source>
</reference>
<dbReference type="AlphaFoldDB" id="A0A2N0RYL3"/>
<dbReference type="EMBL" id="LLXH01000333">
    <property type="protein sequence ID" value="PKC68407.1"/>
    <property type="molecule type" value="Genomic_DNA"/>
</dbReference>
<comment type="caution">
    <text evidence="2">The sequence shown here is derived from an EMBL/GenBank/DDBJ whole genome shotgun (WGS) entry which is preliminary data.</text>
</comment>
<dbReference type="Proteomes" id="UP000232688">
    <property type="component" value="Unassembled WGS sequence"/>
</dbReference>
<name>A0A2N0RYL3_9GLOM</name>
<sequence length="320" mass="36274">MFNLKVLITFICLISIVSSVSSQYISSRNILSQNASSQDISPQDISFIYEEQIDGLKLYTTLLTHDYLMIWMAFEDEDPECMLPYFHLRIINKITGQTNYIDLNYTLPVEAVCPINIDFLPVANNYILLYYAKTTNGIKGKHGMIINYSGEIMSEIYLGNADGYVALSNEGFINIEKPDEKGISAWHWYSSPNIETGEVVEHSSGEFHAPNLPSYTLVDSLNFNLLDGEPLKTTQHSDSVTGLLQLNDEGSSKFLQMNHSVFFKNMIQEFSKIIPVTEQKLSTSGDYFEEFYLLIIILIDKSNCNSLLRVLFVTTLILSN</sequence>
<gene>
    <name evidence="2" type="ORF">RhiirA1_440627</name>
</gene>
<feature type="chain" id="PRO_5014806408" evidence="1">
    <location>
        <begin position="23"/>
        <end position="320"/>
    </location>
</feature>
<evidence type="ECO:0000256" key="1">
    <source>
        <dbReference type="SAM" id="SignalP"/>
    </source>
</evidence>
<feature type="signal peptide" evidence="1">
    <location>
        <begin position="1"/>
        <end position="22"/>
    </location>
</feature>
<evidence type="ECO:0000313" key="3">
    <source>
        <dbReference type="Proteomes" id="UP000232688"/>
    </source>
</evidence>
<organism evidence="2 3">
    <name type="scientific">Rhizophagus irregularis</name>
    <dbReference type="NCBI Taxonomy" id="588596"/>
    <lineage>
        <taxon>Eukaryota</taxon>
        <taxon>Fungi</taxon>
        <taxon>Fungi incertae sedis</taxon>
        <taxon>Mucoromycota</taxon>
        <taxon>Glomeromycotina</taxon>
        <taxon>Glomeromycetes</taxon>
        <taxon>Glomerales</taxon>
        <taxon>Glomeraceae</taxon>
        <taxon>Rhizophagus</taxon>
    </lineage>
</organism>
<accession>A0A2N0RYL3</accession>
<evidence type="ECO:0000313" key="2">
    <source>
        <dbReference type="EMBL" id="PKC68407.1"/>
    </source>
</evidence>